<evidence type="ECO:0000256" key="1">
    <source>
        <dbReference type="ARBA" id="ARBA00004651"/>
    </source>
</evidence>
<dbReference type="PROSITE" id="PS50262">
    <property type="entry name" value="G_PROTEIN_RECEP_F1_2"/>
    <property type="match status" value="1"/>
</dbReference>
<evidence type="ECO:0000256" key="8">
    <source>
        <dbReference type="ARBA" id="ARBA00023224"/>
    </source>
</evidence>
<evidence type="ECO:0000256" key="5">
    <source>
        <dbReference type="ARBA" id="ARBA00023040"/>
    </source>
</evidence>
<dbReference type="WBParaSite" id="SSLN_0000329801-mRNA-1">
    <property type="protein sequence ID" value="SSLN_0000329801-mRNA-1"/>
    <property type="gene ID" value="SSLN_0000329801"/>
</dbReference>
<dbReference type="STRING" id="70667.A0A183SG50"/>
<dbReference type="Pfam" id="PF00001">
    <property type="entry name" value="7tm_1"/>
    <property type="match status" value="1"/>
</dbReference>
<dbReference type="GO" id="GO:0004995">
    <property type="term" value="F:tachykinin receptor activity"/>
    <property type="evidence" value="ECO:0007669"/>
    <property type="project" value="InterPro"/>
</dbReference>
<evidence type="ECO:0000259" key="10">
    <source>
        <dbReference type="PROSITE" id="PS50262"/>
    </source>
</evidence>
<sequence length="237" mass="27050">MKTYVAIKYPLRPRSRPSTILCVIAFIWVSSFIIGLPGLLKATIIIRQNEAIYNNNNSGSINETIVPPAELILRPSAPMADYKGIMGNCSMPEKAVKISYDPPPKSYCHVCTYDWSPFWGAAYDIALFLLMYILPLLILFATYIPITIKLWSHRGLGEVTHGQRENVKSKRKVVKMLIAVMLIFGICWLPYQLFFLILRAPIDHEHPSLPSIFIFCYVLAMSNSMYNPIIYCTMNHR</sequence>
<evidence type="ECO:0000256" key="2">
    <source>
        <dbReference type="ARBA" id="ARBA00022475"/>
    </source>
</evidence>
<evidence type="ECO:0000313" key="13">
    <source>
        <dbReference type="WBParaSite" id="SSLN_0000329801-mRNA-1"/>
    </source>
</evidence>
<keyword evidence="2" id="KW-1003">Cell membrane</keyword>
<feature type="transmembrane region" description="Helical" evidence="9">
    <location>
        <begin position="173"/>
        <end position="191"/>
    </location>
</feature>
<keyword evidence="8" id="KW-0807">Transducer</keyword>
<reference evidence="13" key="1">
    <citation type="submission" date="2016-06" db="UniProtKB">
        <authorList>
            <consortium name="WormBaseParasite"/>
        </authorList>
    </citation>
    <scope>IDENTIFICATION</scope>
</reference>
<evidence type="ECO:0000256" key="4">
    <source>
        <dbReference type="ARBA" id="ARBA00022989"/>
    </source>
</evidence>
<dbReference type="PANTHER" id="PTHR46925">
    <property type="entry name" value="G-PROTEIN COUPLED RECEPTOR TKR-1-RELATED"/>
    <property type="match status" value="1"/>
</dbReference>
<feature type="transmembrane region" description="Helical" evidence="9">
    <location>
        <begin position="211"/>
        <end position="232"/>
    </location>
</feature>
<dbReference type="InterPro" id="IPR000276">
    <property type="entry name" value="GPCR_Rhodpsn"/>
</dbReference>
<keyword evidence="6 9" id="KW-0472">Membrane</keyword>
<dbReference type="Proteomes" id="UP000275846">
    <property type="component" value="Unassembled WGS sequence"/>
</dbReference>
<dbReference type="SUPFAM" id="SSF81321">
    <property type="entry name" value="Family A G protein-coupled receptor-like"/>
    <property type="match status" value="1"/>
</dbReference>
<keyword evidence="3 9" id="KW-0812">Transmembrane</keyword>
<dbReference type="OrthoDB" id="5981855at2759"/>
<name>A0A183SG50_SCHSO</name>
<keyword evidence="4 9" id="KW-1133">Transmembrane helix</keyword>
<dbReference type="PANTHER" id="PTHR46925:SF2">
    <property type="entry name" value="G-PROTEIN COUPLED RECEPTOR TKR-1-RELATED"/>
    <property type="match status" value="1"/>
</dbReference>
<keyword evidence="12" id="KW-1185">Reference proteome</keyword>
<feature type="transmembrane region" description="Helical" evidence="9">
    <location>
        <begin position="20"/>
        <end position="40"/>
    </location>
</feature>
<evidence type="ECO:0000313" key="11">
    <source>
        <dbReference type="EMBL" id="VDL89583.1"/>
    </source>
</evidence>
<evidence type="ECO:0000256" key="6">
    <source>
        <dbReference type="ARBA" id="ARBA00023136"/>
    </source>
</evidence>
<evidence type="ECO:0000256" key="7">
    <source>
        <dbReference type="ARBA" id="ARBA00023170"/>
    </source>
</evidence>
<keyword evidence="5" id="KW-0297">G-protein coupled receptor</keyword>
<evidence type="ECO:0000313" key="12">
    <source>
        <dbReference type="Proteomes" id="UP000275846"/>
    </source>
</evidence>
<evidence type="ECO:0000256" key="9">
    <source>
        <dbReference type="SAM" id="Phobius"/>
    </source>
</evidence>
<feature type="domain" description="G-protein coupled receptors family 1 profile" evidence="10">
    <location>
        <begin position="1"/>
        <end position="231"/>
    </location>
</feature>
<dbReference type="PRINTS" id="PR00237">
    <property type="entry name" value="GPCRRHODOPSN"/>
</dbReference>
<protein>
    <submittedName>
        <fullName evidence="13">G_PROTEIN_RECEP_F1_2 domain-containing protein</fullName>
    </submittedName>
</protein>
<dbReference type="InterPro" id="IPR001681">
    <property type="entry name" value="Neurokn_rcpt"/>
</dbReference>
<feature type="transmembrane region" description="Helical" evidence="9">
    <location>
        <begin position="125"/>
        <end position="146"/>
    </location>
</feature>
<dbReference type="InterPro" id="IPR017452">
    <property type="entry name" value="GPCR_Rhodpsn_7TM"/>
</dbReference>
<comment type="subcellular location">
    <subcellularLocation>
        <location evidence="1">Cell membrane</location>
        <topology evidence="1">Multi-pass membrane protein</topology>
    </subcellularLocation>
</comment>
<keyword evidence="7" id="KW-0675">Receptor</keyword>
<proteinExistence type="predicted"/>
<dbReference type="AlphaFoldDB" id="A0A183SG50"/>
<reference evidence="11 12" key="2">
    <citation type="submission" date="2018-11" db="EMBL/GenBank/DDBJ databases">
        <authorList>
            <consortium name="Pathogen Informatics"/>
        </authorList>
    </citation>
    <scope>NUCLEOTIDE SEQUENCE [LARGE SCALE GENOMIC DNA]</scope>
    <source>
        <strain evidence="11 12">NST_G2</strain>
    </source>
</reference>
<gene>
    <name evidence="11" type="ORF">SSLN_LOCUS3198</name>
</gene>
<dbReference type="Gene3D" id="1.20.1070.10">
    <property type="entry name" value="Rhodopsin 7-helix transmembrane proteins"/>
    <property type="match status" value="1"/>
</dbReference>
<organism evidence="13">
    <name type="scientific">Schistocephalus solidus</name>
    <name type="common">Tapeworm</name>
    <dbReference type="NCBI Taxonomy" id="70667"/>
    <lineage>
        <taxon>Eukaryota</taxon>
        <taxon>Metazoa</taxon>
        <taxon>Spiralia</taxon>
        <taxon>Lophotrochozoa</taxon>
        <taxon>Platyhelminthes</taxon>
        <taxon>Cestoda</taxon>
        <taxon>Eucestoda</taxon>
        <taxon>Diphyllobothriidea</taxon>
        <taxon>Diphyllobothriidae</taxon>
        <taxon>Schistocephalus</taxon>
    </lineage>
</organism>
<dbReference type="GO" id="GO:0005886">
    <property type="term" value="C:plasma membrane"/>
    <property type="evidence" value="ECO:0007669"/>
    <property type="project" value="UniProtKB-SubCell"/>
</dbReference>
<dbReference type="EMBL" id="UYSU01032460">
    <property type="protein sequence ID" value="VDL89583.1"/>
    <property type="molecule type" value="Genomic_DNA"/>
</dbReference>
<accession>A0A183SG50</accession>
<evidence type="ECO:0000256" key="3">
    <source>
        <dbReference type="ARBA" id="ARBA00022692"/>
    </source>
</evidence>